<dbReference type="Proteomes" id="UP001358586">
    <property type="component" value="Chromosome 11"/>
</dbReference>
<reference evidence="1 2" key="1">
    <citation type="submission" date="2023-03" db="EMBL/GenBank/DDBJ databases">
        <title>WGS of Gossypium arboreum.</title>
        <authorList>
            <person name="Yu D."/>
        </authorList>
    </citation>
    <scope>NUCLEOTIDE SEQUENCE [LARGE SCALE GENOMIC DNA]</scope>
    <source>
        <tissue evidence="1">Leaf</tissue>
    </source>
</reference>
<accession>A0ABR0N4U8</accession>
<gene>
    <name evidence="1" type="ORF">PVK06_040213</name>
</gene>
<organism evidence="1 2">
    <name type="scientific">Gossypium arboreum</name>
    <name type="common">Tree cotton</name>
    <name type="synonym">Gossypium nanking</name>
    <dbReference type="NCBI Taxonomy" id="29729"/>
    <lineage>
        <taxon>Eukaryota</taxon>
        <taxon>Viridiplantae</taxon>
        <taxon>Streptophyta</taxon>
        <taxon>Embryophyta</taxon>
        <taxon>Tracheophyta</taxon>
        <taxon>Spermatophyta</taxon>
        <taxon>Magnoliopsida</taxon>
        <taxon>eudicotyledons</taxon>
        <taxon>Gunneridae</taxon>
        <taxon>Pentapetalae</taxon>
        <taxon>rosids</taxon>
        <taxon>malvids</taxon>
        <taxon>Malvales</taxon>
        <taxon>Malvaceae</taxon>
        <taxon>Malvoideae</taxon>
        <taxon>Gossypium</taxon>
    </lineage>
</organism>
<name>A0ABR0N4U8_GOSAR</name>
<protein>
    <submittedName>
        <fullName evidence="1">Uncharacterized protein</fullName>
    </submittedName>
</protein>
<dbReference type="EMBL" id="JARKNE010000011">
    <property type="protein sequence ID" value="KAK5785611.1"/>
    <property type="molecule type" value="Genomic_DNA"/>
</dbReference>
<keyword evidence="2" id="KW-1185">Reference proteome</keyword>
<evidence type="ECO:0000313" key="1">
    <source>
        <dbReference type="EMBL" id="KAK5785611.1"/>
    </source>
</evidence>
<comment type="caution">
    <text evidence="1">The sequence shown here is derived from an EMBL/GenBank/DDBJ whole genome shotgun (WGS) entry which is preliminary data.</text>
</comment>
<sequence>MPPQGPITRARAKAFKDSISALVAQFWDETQPSRSEEAYINSSSSPRNLLLVQIQLMSSSPAQVQLTSLNLAWI</sequence>
<proteinExistence type="predicted"/>
<evidence type="ECO:0000313" key="2">
    <source>
        <dbReference type="Proteomes" id="UP001358586"/>
    </source>
</evidence>